<feature type="region of interest" description="Disordered" evidence="1">
    <location>
        <begin position="1"/>
        <end position="29"/>
    </location>
</feature>
<name>A0A0S4L664_9BACT</name>
<accession>A0A0S4L664</accession>
<organism evidence="2 3">
    <name type="scientific">Candidatus Nitrospira nitrificans</name>
    <dbReference type="NCBI Taxonomy" id="1742973"/>
    <lineage>
        <taxon>Bacteria</taxon>
        <taxon>Pseudomonadati</taxon>
        <taxon>Nitrospirota</taxon>
        <taxon>Nitrospiria</taxon>
        <taxon>Nitrospirales</taxon>
        <taxon>Nitrospiraceae</taxon>
        <taxon>Nitrospira</taxon>
    </lineage>
</organism>
<proteinExistence type="predicted"/>
<protein>
    <submittedName>
        <fullName evidence="2">Uncharacterized protein</fullName>
    </submittedName>
</protein>
<dbReference type="STRING" id="1742973.COMA2_120157"/>
<reference evidence="3" key="1">
    <citation type="submission" date="2015-10" db="EMBL/GenBank/DDBJ databases">
        <authorList>
            <person name="Luecker S."/>
            <person name="Luecker S."/>
        </authorList>
    </citation>
    <scope>NUCLEOTIDE SEQUENCE [LARGE SCALE GENOMIC DNA]</scope>
</reference>
<evidence type="ECO:0000313" key="2">
    <source>
        <dbReference type="EMBL" id="CUS33276.1"/>
    </source>
</evidence>
<keyword evidence="3" id="KW-1185">Reference proteome</keyword>
<dbReference type="AlphaFoldDB" id="A0A0S4L664"/>
<dbReference type="Proteomes" id="UP000198736">
    <property type="component" value="Unassembled WGS sequence"/>
</dbReference>
<sequence>MVPLDWTDPDGSEVASSNEGLRADDCGGPILPEHAIGRTSVKRPMRPDLILECHVARHPPDGRRAQSRRWRETSYLSLCQRRSTTT</sequence>
<gene>
    <name evidence="2" type="ORF">COMA2_120157</name>
</gene>
<evidence type="ECO:0000313" key="3">
    <source>
        <dbReference type="Proteomes" id="UP000198736"/>
    </source>
</evidence>
<evidence type="ECO:0000256" key="1">
    <source>
        <dbReference type="SAM" id="MobiDB-lite"/>
    </source>
</evidence>
<dbReference type="EMBL" id="CZPZ01000004">
    <property type="protein sequence ID" value="CUS33276.1"/>
    <property type="molecule type" value="Genomic_DNA"/>
</dbReference>